<dbReference type="SUPFAM" id="SSF48452">
    <property type="entry name" value="TPR-like"/>
    <property type="match status" value="1"/>
</dbReference>
<comment type="similarity">
    <text evidence="2">Belongs to the APC3/CDC27 family.</text>
</comment>
<dbReference type="EMBL" id="KK365130">
    <property type="protein sequence ID" value="KCZ82460.1"/>
    <property type="molecule type" value="Genomic_DNA"/>
</dbReference>
<evidence type="ECO:0000256" key="1">
    <source>
        <dbReference type="ARBA" id="ARBA00022803"/>
    </source>
</evidence>
<accession>A0A059F5I9</accession>
<reference evidence="5" key="1">
    <citation type="submission" date="2013-02" db="EMBL/GenBank/DDBJ databases">
        <authorList>
            <consortium name="The Broad Institute Genome Sequencing Platform"/>
            <person name="Cuomo C."/>
            <person name="Becnel J."/>
            <person name="Sanscrainte N."/>
            <person name="Walker B."/>
            <person name="Young S.K."/>
            <person name="Zeng Q."/>
            <person name="Gargeya S."/>
            <person name="Fitzgerald M."/>
            <person name="Haas B."/>
            <person name="Abouelleil A."/>
            <person name="Alvarado L."/>
            <person name="Arachchi H.M."/>
            <person name="Berlin A.M."/>
            <person name="Chapman S.B."/>
            <person name="Dewar J."/>
            <person name="Goldberg J."/>
            <person name="Griggs A."/>
            <person name="Gujja S."/>
            <person name="Hansen M."/>
            <person name="Howarth C."/>
            <person name="Imamovic A."/>
            <person name="Larimer J."/>
            <person name="McCowan C."/>
            <person name="Murphy C."/>
            <person name="Neiman D."/>
            <person name="Pearson M."/>
            <person name="Priest M."/>
            <person name="Roberts A."/>
            <person name="Saif S."/>
            <person name="Shea T."/>
            <person name="Sisk P."/>
            <person name="Sykes S."/>
            <person name="Wortman J."/>
            <person name="Nusbaum C."/>
            <person name="Birren B."/>
        </authorList>
    </citation>
    <scope>NUCLEOTIDE SEQUENCE [LARGE SCALE GENOMIC DNA]</scope>
    <source>
        <strain evidence="5">PRA339</strain>
    </source>
</reference>
<organism evidence="4 5">
    <name type="scientific">Anncaliia algerae PRA339</name>
    <dbReference type="NCBI Taxonomy" id="1288291"/>
    <lineage>
        <taxon>Eukaryota</taxon>
        <taxon>Fungi</taxon>
        <taxon>Fungi incertae sedis</taxon>
        <taxon>Microsporidia</taxon>
        <taxon>Tubulinosematoidea</taxon>
        <taxon>Tubulinosematidae</taxon>
        <taxon>Anncaliia</taxon>
    </lineage>
</organism>
<dbReference type="PANTHER" id="PTHR12558">
    <property type="entry name" value="CELL DIVISION CYCLE 16,23,27"/>
    <property type="match status" value="1"/>
</dbReference>
<sequence>MENLEEEVYSLFKHKNFTNAKFLVSCLMIKDRKYEIIMQILEYESGNYSRSLIFSTQTYTSLFYEALAYKKISENTKAVNALNKILDNKLANECLFDSKLNELILNRKIENVYELLGDIYKETCESNKSKKMYKKAFDENFILKKSFLHLQQKKLESINHEEKLILPNISMAKFNGGDFTLVVQNELDKKIDIPYATLELKENNISNFVEAHYKNMEDRFCINDTNLTESDTLNYSNLQTHLFFDDLRRNNEDIRNLEVCNTSLLTMIKNFYSDLQSFGDNFEKYKKISPGFGTYYLQEYATFLAENGKTNEAIEVFDLIITNEKIYLSRMDVYSSLLYKKKEKDKLASLSRKLLKYYYNESITWAVLGNYYSLINNHKKSLLCLEKSLYIKMNFYTVNLIGHEYIQKQEFQQAKSYFNLSLLLEPDNYNALVGLGIAHFNTQHPEAGIFYMKRAISLVPQNLFIRYILIKCTIKEEMYEESISALEDTFKFRSNKNKEGRLDTLIKYLLKLNRVFDEYEEIILLKMSELCLKLKMIKEAKDILFLVKNENEGYKKVLLEINIKENRTK</sequence>
<dbReference type="InterPro" id="IPR011990">
    <property type="entry name" value="TPR-like_helical_dom_sf"/>
</dbReference>
<keyword evidence="1 3" id="KW-0802">TPR repeat</keyword>
<evidence type="ECO:0000256" key="2">
    <source>
        <dbReference type="ARBA" id="ARBA00038210"/>
    </source>
</evidence>
<proteinExistence type="inferred from homology"/>
<dbReference type="GO" id="GO:0016567">
    <property type="term" value="P:protein ubiquitination"/>
    <property type="evidence" value="ECO:0007669"/>
    <property type="project" value="TreeGrafter"/>
</dbReference>
<gene>
    <name evidence="4" type="ORF">H312_00118</name>
</gene>
<dbReference type="Proteomes" id="UP000030655">
    <property type="component" value="Unassembled WGS sequence"/>
</dbReference>
<dbReference type="OrthoDB" id="10248520at2759"/>
<dbReference type="GO" id="GO:0051301">
    <property type="term" value="P:cell division"/>
    <property type="evidence" value="ECO:0007669"/>
    <property type="project" value="TreeGrafter"/>
</dbReference>
<evidence type="ECO:0000256" key="3">
    <source>
        <dbReference type="PROSITE-ProRule" id="PRU00339"/>
    </source>
</evidence>
<feature type="repeat" description="TPR" evidence="3">
    <location>
        <begin position="395"/>
        <end position="428"/>
    </location>
</feature>
<dbReference type="SUPFAM" id="SSF81901">
    <property type="entry name" value="HCP-like"/>
    <property type="match status" value="1"/>
</dbReference>
<dbReference type="Gene3D" id="1.25.40.10">
    <property type="entry name" value="Tetratricopeptide repeat domain"/>
    <property type="match status" value="3"/>
</dbReference>
<name>A0A059F5I9_9MICR</name>
<dbReference type="Pfam" id="PF13181">
    <property type="entry name" value="TPR_8"/>
    <property type="match status" value="1"/>
</dbReference>
<dbReference type="PANTHER" id="PTHR12558:SF13">
    <property type="entry name" value="CELL DIVISION CYCLE PROTEIN 27 HOMOLOG"/>
    <property type="match status" value="1"/>
</dbReference>
<evidence type="ECO:0000313" key="4">
    <source>
        <dbReference type="EMBL" id="KCZ82460.1"/>
    </source>
</evidence>
<dbReference type="InterPro" id="IPR019734">
    <property type="entry name" value="TPR_rpt"/>
</dbReference>
<keyword evidence="5" id="KW-1185">Reference proteome</keyword>
<dbReference type="HOGENOM" id="CLU_034743_0_0_1"/>
<dbReference type="GO" id="GO:0031145">
    <property type="term" value="P:anaphase-promoting complex-dependent catabolic process"/>
    <property type="evidence" value="ECO:0007669"/>
    <property type="project" value="TreeGrafter"/>
</dbReference>
<dbReference type="PROSITE" id="PS50005">
    <property type="entry name" value="TPR"/>
    <property type="match status" value="1"/>
</dbReference>
<dbReference type="STRING" id="1288291.A0A059F5I9"/>
<dbReference type="SMART" id="SM00028">
    <property type="entry name" value="TPR"/>
    <property type="match status" value="4"/>
</dbReference>
<dbReference type="GO" id="GO:0005680">
    <property type="term" value="C:anaphase-promoting complex"/>
    <property type="evidence" value="ECO:0007669"/>
    <property type="project" value="TreeGrafter"/>
</dbReference>
<dbReference type="AlphaFoldDB" id="A0A059F5I9"/>
<dbReference type="GO" id="GO:0005737">
    <property type="term" value="C:cytoplasm"/>
    <property type="evidence" value="ECO:0007669"/>
    <property type="project" value="TreeGrafter"/>
</dbReference>
<dbReference type="VEuPathDB" id="MicrosporidiaDB:H312_00118"/>
<protein>
    <submittedName>
        <fullName evidence="4">Uncharacterized protein</fullName>
    </submittedName>
</protein>
<reference evidence="4 5" key="2">
    <citation type="submission" date="2014-03" db="EMBL/GenBank/DDBJ databases">
        <title>The Genome Sequence of Anncaliia algerae insect isolate PRA339.</title>
        <authorList>
            <consortium name="The Broad Institute Genome Sequencing Platform"/>
            <consortium name="The Broad Institute Genome Sequencing Center for Infectious Disease"/>
            <person name="Cuomo C."/>
            <person name="Becnel J."/>
            <person name="Sanscrainte N."/>
            <person name="Walker B."/>
            <person name="Young S.K."/>
            <person name="Zeng Q."/>
            <person name="Gargeya S."/>
            <person name="Fitzgerald M."/>
            <person name="Haas B."/>
            <person name="Abouelleil A."/>
            <person name="Alvarado L."/>
            <person name="Arachchi H.M."/>
            <person name="Berlin A.M."/>
            <person name="Chapman S.B."/>
            <person name="Dewar J."/>
            <person name="Goldberg J."/>
            <person name="Griggs A."/>
            <person name="Gujja S."/>
            <person name="Hansen M."/>
            <person name="Howarth C."/>
            <person name="Imamovic A."/>
            <person name="Larimer J."/>
            <person name="McCowan C."/>
            <person name="Murphy C."/>
            <person name="Neiman D."/>
            <person name="Pearson M."/>
            <person name="Priest M."/>
            <person name="Roberts A."/>
            <person name="Saif S."/>
            <person name="Shea T."/>
            <person name="Sisk P."/>
            <person name="Sykes S."/>
            <person name="Wortman J."/>
            <person name="Nusbaum C."/>
            <person name="Birren B."/>
        </authorList>
    </citation>
    <scope>NUCLEOTIDE SEQUENCE [LARGE SCALE GENOMIC DNA]</scope>
    <source>
        <strain evidence="4 5">PRA339</strain>
    </source>
</reference>
<evidence type="ECO:0000313" key="5">
    <source>
        <dbReference type="Proteomes" id="UP000030655"/>
    </source>
</evidence>
<dbReference type="GO" id="GO:0007091">
    <property type="term" value="P:metaphase/anaphase transition of mitotic cell cycle"/>
    <property type="evidence" value="ECO:0007669"/>
    <property type="project" value="TreeGrafter"/>
</dbReference>